<dbReference type="SUPFAM" id="SSF51161">
    <property type="entry name" value="Trimeric LpxA-like enzymes"/>
    <property type="match status" value="1"/>
</dbReference>
<organism evidence="2 3">
    <name type="scientific">Daejeonella lutea</name>
    <dbReference type="NCBI Taxonomy" id="572036"/>
    <lineage>
        <taxon>Bacteria</taxon>
        <taxon>Pseudomonadati</taxon>
        <taxon>Bacteroidota</taxon>
        <taxon>Sphingobacteriia</taxon>
        <taxon>Sphingobacteriales</taxon>
        <taxon>Sphingobacteriaceae</taxon>
        <taxon>Daejeonella</taxon>
    </lineage>
</organism>
<accession>A0A1T5FBD3</accession>
<dbReference type="AlphaFoldDB" id="A0A1T5FBD3"/>
<comment type="similarity">
    <text evidence="1">Belongs to the transferase hexapeptide repeat family.</text>
</comment>
<gene>
    <name evidence="2" type="ORF">SAMN05661099_3567</name>
</gene>
<evidence type="ECO:0000256" key="1">
    <source>
        <dbReference type="ARBA" id="ARBA00007274"/>
    </source>
</evidence>
<proteinExistence type="inferred from homology"/>
<dbReference type="Pfam" id="PF00132">
    <property type="entry name" value="Hexapep"/>
    <property type="match status" value="1"/>
</dbReference>
<dbReference type="GO" id="GO:0016740">
    <property type="term" value="F:transferase activity"/>
    <property type="evidence" value="ECO:0007669"/>
    <property type="project" value="UniProtKB-KW"/>
</dbReference>
<reference evidence="3" key="1">
    <citation type="submission" date="2017-02" db="EMBL/GenBank/DDBJ databases">
        <authorList>
            <person name="Varghese N."/>
            <person name="Submissions S."/>
        </authorList>
    </citation>
    <scope>NUCLEOTIDE SEQUENCE [LARGE SCALE GENOMIC DNA]</scope>
    <source>
        <strain evidence="3">DSM 22385</strain>
    </source>
</reference>
<dbReference type="InterPro" id="IPR050179">
    <property type="entry name" value="Trans_hexapeptide_repeat"/>
</dbReference>
<dbReference type="Proteomes" id="UP000189981">
    <property type="component" value="Unassembled WGS sequence"/>
</dbReference>
<name>A0A1T5FBD3_9SPHI</name>
<protein>
    <submittedName>
        <fullName evidence="2">Hexapeptide repeat of succinyl-transferase</fullName>
    </submittedName>
</protein>
<dbReference type="CDD" id="cd03358">
    <property type="entry name" value="LbH_WxcM_N_like"/>
    <property type="match status" value="1"/>
</dbReference>
<dbReference type="InterPro" id="IPR011004">
    <property type="entry name" value="Trimer_LpxA-like_sf"/>
</dbReference>
<keyword evidence="3" id="KW-1185">Reference proteome</keyword>
<dbReference type="PANTHER" id="PTHR43300:SF4">
    <property type="entry name" value="ACYL-[ACYL-CARRIER-PROTEIN]--UDP-N-ACETYLGLUCOSAMINE O-ACYLTRANSFERASE"/>
    <property type="match status" value="1"/>
</dbReference>
<evidence type="ECO:0000313" key="3">
    <source>
        <dbReference type="Proteomes" id="UP000189981"/>
    </source>
</evidence>
<dbReference type="Gene3D" id="2.160.10.10">
    <property type="entry name" value="Hexapeptide repeat proteins"/>
    <property type="match status" value="1"/>
</dbReference>
<dbReference type="EMBL" id="FUYR01000007">
    <property type="protein sequence ID" value="SKB93388.1"/>
    <property type="molecule type" value="Genomic_DNA"/>
</dbReference>
<dbReference type="STRING" id="572036.SAMN05661099_3567"/>
<evidence type="ECO:0000313" key="2">
    <source>
        <dbReference type="EMBL" id="SKB93388.1"/>
    </source>
</evidence>
<dbReference type="PANTHER" id="PTHR43300">
    <property type="entry name" value="ACETYLTRANSFERASE"/>
    <property type="match status" value="1"/>
</dbReference>
<dbReference type="InterPro" id="IPR001451">
    <property type="entry name" value="Hexapep"/>
</dbReference>
<keyword evidence="2" id="KW-0808">Transferase</keyword>
<sequence length="168" mass="18069">MTKYTPLPNSSIMDRNIKFHDAGIRDVEMGESCTVVRPVNLYECVIGDACFIGPFVEIQKGVIVGSRTKIQSHTFICELVEIGDDCFIGHGVMFVNDLFRDGGPANGDVSKWAGTRIQSKVSIGSNSTILPVSICNNVVIGAGSVVTKDITTPGIYAGNPAKFLRKSN</sequence>
<dbReference type="Pfam" id="PF14602">
    <property type="entry name" value="Hexapep_2"/>
    <property type="match status" value="1"/>
</dbReference>